<proteinExistence type="predicted"/>
<comment type="caution">
    <text evidence="2">The sequence shown here is derived from an EMBL/GenBank/DDBJ whole genome shotgun (WGS) entry which is preliminary data.</text>
</comment>
<evidence type="ECO:0000313" key="3">
    <source>
        <dbReference type="Proteomes" id="UP001302602"/>
    </source>
</evidence>
<reference evidence="2" key="1">
    <citation type="journal article" date="2023" name="Mol. Phylogenet. Evol.">
        <title>Genome-scale phylogeny and comparative genomics of the fungal order Sordariales.</title>
        <authorList>
            <person name="Hensen N."/>
            <person name="Bonometti L."/>
            <person name="Westerberg I."/>
            <person name="Brannstrom I.O."/>
            <person name="Guillou S."/>
            <person name="Cros-Aarteil S."/>
            <person name="Calhoun S."/>
            <person name="Haridas S."/>
            <person name="Kuo A."/>
            <person name="Mondo S."/>
            <person name="Pangilinan J."/>
            <person name="Riley R."/>
            <person name="LaButti K."/>
            <person name="Andreopoulos B."/>
            <person name="Lipzen A."/>
            <person name="Chen C."/>
            <person name="Yan M."/>
            <person name="Daum C."/>
            <person name="Ng V."/>
            <person name="Clum A."/>
            <person name="Steindorff A."/>
            <person name="Ohm R.A."/>
            <person name="Martin F."/>
            <person name="Silar P."/>
            <person name="Natvig D.O."/>
            <person name="Lalanne C."/>
            <person name="Gautier V."/>
            <person name="Ament-Velasquez S.L."/>
            <person name="Kruys A."/>
            <person name="Hutchinson M.I."/>
            <person name="Powell A.J."/>
            <person name="Barry K."/>
            <person name="Miller A.N."/>
            <person name="Grigoriev I.V."/>
            <person name="Debuchy R."/>
            <person name="Gladieux P."/>
            <person name="Hiltunen Thoren M."/>
            <person name="Johannesson H."/>
        </authorList>
    </citation>
    <scope>NUCLEOTIDE SEQUENCE</scope>
    <source>
        <strain evidence="2">CBS 731.68</strain>
    </source>
</reference>
<dbReference type="EMBL" id="MU853259">
    <property type="protein sequence ID" value="KAK4118826.1"/>
    <property type="molecule type" value="Genomic_DNA"/>
</dbReference>
<organism evidence="2 3">
    <name type="scientific">Parathielavia appendiculata</name>
    <dbReference type="NCBI Taxonomy" id="2587402"/>
    <lineage>
        <taxon>Eukaryota</taxon>
        <taxon>Fungi</taxon>
        <taxon>Dikarya</taxon>
        <taxon>Ascomycota</taxon>
        <taxon>Pezizomycotina</taxon>
        <taxon>Sordariomycetes</taxon>
        <taxon>Sordariomycetidae</taxon>
        <taxon>Sordariales</taxon>
        <taxon>Chaetomiaceae</taxon>
        <taxon>Parathielavia</taxon>
    </lineage>
</organism>
<reference evidence="2" key="2">
    <citation type="submission" date="2023-05" db="EMBL/GenBank/DDBJ databases">
        <authorList>
            <consortium name="Lawrence Berkeley National Laboratory"/>
            <person name="Steindorff A."/>
            <person name="Hensen N."/>
            <person name="Bonometti L."/>
            <person name="Westerberg I."/>
            <person name="Brannstrom I.O."/>
            <person name="Guillou S."/>
            <person name="Cros-Aarteil S."/>
            <person name="Calhoun S."/>
            <person name="Haridas S."/>
            <person name="Kuo A."/>
            <person name="Mondo S."/>
            <person name="Pangilinan J."/>
            <person name="Riley R."/>
            <person name="Labutti K."/>
            <person name="Andreopoulos B."/>
            <person name="Lipzen A."/>
            <person name="Chen C."/>
            <person name="Yanf M."/>
            <person name="Daum C."/>
            <person name="Ng V."/>
            <person name="Clum A."/>
            <person name="Ohm R."/>
            <person name="Martin F."/>
            <person name="Silar P."/>
            <person name="Natvig D."/>
            <person name="Lalanne C."/>
            <person name="Gautier V."/>
            <person name="Ament-Velasquez S.L."/>
            <person name="Kruys A."/>
            <person name="Hutchinson M.I."/>
            <person name="Powell A.J."/>
            <person name="Barry K."/>
            <person name="Miller A.N."/>
            <person name="Grigoriev I.V."/>
            <person name="Debuchy R."/>
            <person name="Gladieux P."/>
            <person name="Thoren M.H."/>
            <person name="Johannesson H."/>
        </authorList>
    </citation>
    <scope>NUCLEOTIDE SEQUENCE</scope>
    <source>
        <strain evidence="2">CBS 731.68</strain>
    </source>
</reference>
<dbReference type="PANTHER" id="PTHR24148">
    <property type="entry name" value="ANKYRIN REPEAT DOMAIN-CONTAINING PROTEIN 39 HOMOLOG-RELATED"/>
    <property type="match status" value="1"/>
</dbReference>
<dbReference type="InterPro" id="IPR010730">
    <property type="entry name" value="HET"/>
</dbReference>
<dbReference type="Pfam" id="PF06985">
    <property type="entry name" value="HET"/>
    <property type="match status" value="1"/>
</dbReference>
<accession>A0AAN6TR93</accession>
<keyword evidence="3" id="KW-1185">Reference proteome</keyword>
<evidence type="ECO:0000313" key="2">
    <source>
        <dbReference type="EMBL" id="KAK4118826.1"/>
    </source>
</evidence>
<feature type="domain" description="Heterokaryon incompatibility" evidence="1">
    <location>
        <begin position="52"/>
        <end position="141"/>
    </location>
</feature>
<protein>
    <recommendedName>
        <fullName evidence="1">Heterokaryon incompatibility domain-containing protein</fullName>
    </recommendedName>
</protein>
<gene>
    <name evidence="2" type="ORF">N657DRAFT_684944</name>
</gene>
<dbReference type="GeneID" id="87833503"/>
<evidence type="ECO:0000259" key="1">
    <source>
        <dbReference type="Pfam" id="PF06985"/>
    </source>
</evidence>
<dbReference type="InterPro" id="IPR052895">
    <property type="entry name" value="HetReg/Transcr_Mod"/>
</dbReference>
<sequence>MARPVISYRYSSLPDHCIRLLRLIPHWDKTAPLQCSLFTSPILISGRASHSYEALSYVWGSPERTHYVCIDNCELPVTASLHGALSRLRDSLIEKIVWVDAIYIDQEDLGERENQVQCIAEIDAKASRVLVWLGEEKDDSSHDADGADEPVLALLERPWFTRIWRLPPPNTSLWSAVPPD</sequence>
<dbReference type="Proteomes" id="UP001302602">
    <property type="component" value="Unassembled WGS sequence"/>
</dbReference>
<dbReference type="PANTHER" id="PTHR24148:SF78">
    <property type="entry name" value="HETEROKARYON INCOMPATIBILITY DOMAIN-CONTAINING PROTEIN"/>
    <property type="match status" value="1"/>
</dbReference>
<dbReference type="RefSeq" id="XP_062642599.1">
    <property type="nucleotide sequence ID" value="XM_062796735.1"/>
</dbReference>
<name>A0AAN6TR93_9PEZI</name>
<dbReference type="AlphaFoldDB" id="A0AAN6TR93"/>